<dbReference type="EMBL" id="LT670817">
    <property type="protein sequence ID" value="SHH56717.1"/>
    <property type="molecule type" value="Genomic_DNA"/>
</dbReference>
<keyword evidence="1" id="KW-0472">Membrane</keyword>
<keyword evidence="1" id="KW-0812">Transmembrane</keyword>
<sequence>MRSPTWRGNNNDFYSGLLLVTVATVALLYIRTLAIGTVLQMGPGYFPLGLALVLLGMGLCLVVKGLLTGEKPVGAFHLRPLFFILLSFVAFGVLVERAGLILAILAQVATAHFASVETKWQQSLVTGILLAAASAVIFVWLLRIPVSLLP</sequence>
<reference evidence="3 4" key="1">
    <citation type="submission" date="2016-11" db="EMBL/GenBank/DDBJ databases">
        <authorList>
            <person name="Jaros S."/>
            <person name="Januszkiewicz K."/>
            <person name="Wedrychowicz H."/>
        </authorList>
    </citation>
    <scope>NUCLEOTIDE SEQUENCE [LARGE SCALE GENOMIC DNA]</scope>
    <source>
        <strain evidence="3 4">GAS138</strain>
    </source>
</reference>
<feature type="transmembrane region" description="Helical" evidence="1">
    <location>
        <begin position="45"/>
        <end position="69"/>
    </location>
</feature>
<dbReference type="Pfam" id="PF07331">
    <property type="entry name" value="TctB"/>
    <property type="match status" value="1"/>
</dbReference>
<organism evidence="3 4">
    <name type="scientific">Bradyrhizobium erythrophlei</name>
    <dbReference type="NCBI Taxonomy" id="1437360"/>
    <lineage>
        <taxon>Bacteria</taxon>
        <taxon>Pseudomonadati</taxon>
        <taxon>Pseudomonadota</taxon>
        <taxon>Alphaproteobacteria</taxon>
        <taxon>Hyphomicrobiales</taxon>
        <taxon>Nitrobacteraceae</taxon>
        <taxon>Bradyrhizobium</taxon>
    </lineage>
</organism>
<dbReference type="RefSeq" id="WP_079603895.1">
    <property type="nucleotide sequence ID" value="NZ_LT670817.1"/>
</dbReference>
<feature type="transmembrane region" description="Helical" evidence="1">
    <location>
        <begin position="124"/>
        <end position="142"/>
    </location>
</feature>
<keyword evidence="1" id="KW-1133">Transmembrane helix</keyword>
<evidence type="ECO:0000313" key="4">
    <source>
        <dbReference type="Proteomes" id="UP000189796"/>
    </source>
</evidence>
<dbReference type="OrthoDB" id="5186924at2"/>
<evidence type="ECO:0000313" key="3">
    <source>
        <dbReference type="EMBL" id="SHH56717.1"/>
    </source>
</evidence>
<proteinExistence type="predicted"/>
<evidence type="ECO:0000256" key="1">
    <source>
        <dbReference type="SAM" id="Phobius"/>
    </source>
</evidence>
<dbReference type="Proteomes" id="UP000189796">
    <property type="component" value="Chromosome I"/>
</dbReference>
<accession>A0A1M5U106</accession>
<dbReference type="AlphaFoldDB" id="A0A1M5U106"/>
<feature type="transmembrane region" description="Helical" evidence="1">
    <location>
        <begin position="81"/>
        <end position="104"/>
    </location>
</feature>
<protein>
    <submittedName>
        <fullName evidence="3">Putative tricarboxylic transport membrane protein</fullName>
    </submittedName>
</protein>
<feature type="domain" description="DUF1468" evidence="2">
    <location>
        <begin position="15"/>
        <end position="145"/>
    </location>
</feature>
<dbReference type="InterPro" id="IPR009936">
    <property type="entry name" value="DUF1468"/>
</dbReference>
<name>A0A1M5U106_9BRAD</name>
<feature type="transmembrane region" description="Helical" evidence="1">
    <location>
        <begin position="12"/>
        <end position="39"/>
    </location>
</feature>
<evidence type="ECO:0000259" key="2">
    <source>
        <dbReference type="Pfam" id="PF07331"/>
    </source>
</evidence>
<gene>
    <name evidence="3" type="ORF">SAMN05443248_5240</name>
</gene>